<dbReference type="Proteomes" id="UP001163823">
    <property type="component" value="Chromosome 14"/>
</dbReference>
<name>A0AAD7P5G2_QUISA</name>
<dbReference type="InterPro" id="IPR051558">
    <property type="entry name" value="Metallophosphoesterase_PAP"/>
</dbReference>
<keyword evidence="2" id="KW-0378">Hydrolase</keyword>
<dbReference type="PANTHER" id="PTHR10161">
    <property type="entry name" value="TARTRATE-RESISTANT ACID PHOSPHATASE TYPE 5"/>
    <property type="match status" value="1"/>
</dbReference>
<dbReference type="Gene3D" id="3.60.21.10">
    <property type="match status" value="1"/>
</dbReference>
<dbReference type="SUPFAM" id="SSF56300">
    <property type="entry name" value="Metallo-dependent phosphatases"/>
    <property type="match status" value="1"/>
</dbReference>
<dbReference type="GO" id="GO:0016787">
    <property type="term" value="F:hydrolase activity"/>
    <property type="evidence" value="ECO:0007669"/>
    <property type="project" value="UniProtKB-KW"/>
</dbReference>
<evidence type="ECO:0000313" key="3">
    <source>
        <dbReference type="EMBL" id="KAJ7942791.1"/>
    </source>
</evidence>
<dbReference type="KEGG" id="qsa:O6P43_032416"/>
<protein>
    <submittedName>
        <fullName evidence="3">Purple acid phosphatase</fullName>
    </submittedName>
</protein>
<proteinExistence type="predicted"/>
<dbReference type="InterPro" id="IPR029052">
    <property type="entry name" value="Metallo-depent_PP-like"/>
</dbReference>
<accession>A0AAD7P5G2</accession>
<sequence>MVVGHHTIKTTGHHGVTQELEKQLLPILKENNVDVYLNGHDHCLEHIIDTDSGIQFLTSGGGSKAWRGDIKWWNPEELTLYYDGQGFMSMQITQSKGDIIFYDIFGKVLHKRSIYKDLDTAS</sequence>
<evidence type="ECO:0000256" key="1">
    <source>
        <dbReference type="ARBA" id="ARBA00022729"/>
    </source>
</evidence>
<dbReference type="PANTHER" id="PTHR10161:SF36">
    <property type="entry name" value="PURPLE ACID PHOSPHATASE 3"/>
    <property type="match status" value="1"/>
</dbReference>
<gene>
    <name evidence="3" type="ORF">O6P43_032416</name>
</gene>
<comment type="caution">
    <text evidence="3">The sequence shown here is derived from an EMBL/GenBank/DDBJ whole genome shotgun (WGS) entry which is preliminary data.</text>
</comment>
<keyword evidence="1" id="KW-0732">Signal</keyword>
<evidence type="ECO:0000313" key="4">
    <source>
        <dbReference type="Proteomes" id="UP001163823"/>
    </source>
</evidence>
<organism evidence="3 4">
    <name type="scientific">Quillaja saponaria</name>
    <name type="common">Soap bark tree</name>
    <dbReference type="NCBI Taxonomy" id="32244"/>
    <lineage>
        <taxon>Eukaryota</taxon>
        <taxon>Viridiplantae</taxon>
        <taxon>Streptophyta</taxon>
        <taxon>Embryophyta</taxon>
        <taxon>Tracheophyta</taxon>
        <taxon>Spermatophyta</taxon>
        <taxon>Magnoliopsida</taxon>
        <taxon>eudicotyledons</taxon>
        <taxon>Gunneridae</taxon>
        <taxon>Pentapetalae</taxon>
        <taxon>rosids</taxon>
        <taxon>fabids</taxon>
        <taxon>Fabales</taxon>
        <taxon>Quillajaceae</taxon>
        <taxon>Quillaja</taxon>
    </lineage>
</organism>
<reference evidence="3" key="1">
    <citation type="journal article" date="2023" name="Science">
        <title>Elucidation of the pathway for biosynthesis of saponin adjuvants from the soapbark tree.</title>
        <authorList>
            <person name="Reed J."/>
            <person name="Orme A."/>
            <person name="El-Demerdash A."/>
            <person name="Owen C."/>
            <person name="Martin L.B.B."/>
            <person name="Misra R.C."/>
            <person name="Kikuchi S."/>
            <person name="Rejzek M."/>
            <person name="Martin A.C."/>
            <person name="Harkess A."/>
            <person name="Leebens-Mack J."/>
            <person name="Louveau T."/>
            <person name="Stephenson M.J."/>
            <person name="Osbourn A."/>
        </authorList>
    </citation>
    <scope>NUCLEOTIDE SEQUENCE</scope>
    <source>
        <strain evidence="3">S10</strain>
    </source>
</reference>
<evidence type="ECO:0000256" key="2">
    <source>
        <dbReference type="ARBA" id="ARBA00022801"/>
    </source>
</evidence>
<dbReference type="EMBL" id="JARAOO010000014">
    <property type="protein sequence ID" value="KAJ7942791.1"/>
    <property type="molecule type" value="Genomic_DNA"/>
</dbReference>
<keyword evidence="4" id="KW-1185">Reference proteome</keyword>
<dbReference type="AlphaFoldDB" id="A0AAD7P5G2"/>